<evidence type="ECO:0000313" key="5">
    <source>
        <dbReference type="EMBL" id="KKB48861.1"/>
    </source>
</evidence>
<dbReference type="PANTHER" id="PTHR43630:SF1">
    <property type="entry name" value="POLY-BETA-1,6-N-ACETYL-D-GLUCOSAMINE SYNTHASE"/>
    <property type="match status" value="1"/>
</dbReference>
<dbReference type="RefSeq" id="WP_046147257.1">
    <property type="nucleotide sequence ID" value="NZ_KQ033913.1"/>
</dbReference>
<dbReference type="HOGENOM" id="CLU_023978_5_1_10"/>
<evidence type="ECO:0000256" key="4">
    <source>
        <dbReference type="SAM" id="Phobius"/>
    </source>
</evidence>
<feature type="transmembrane region" description="Helical" evidence="4">
    <location>
        <begin position="345"/>
        <end position="364"/>
    </location>
</feature>
<keyword evidence="2" id="KW-0328">Glycosyltransferase</keyword>
<gene>
    <name evidence="5" type="ORF">HMPREF1535_04090</name>
</gene>
<dbReference type="Gene3D" id="3.90.550.10">
    <property type="entry name" value="Spore Coat Polysaccharide Biosynthesis Protein SpsA, Chain A"/>
    <property type="match status" value="1"/>
</dbReference>
<feature type="transmembrane region" description="Helical" evidence="4">
    <location>
        <begin position="20"/>
        <end position="44"/>
    </location>
</feature>
<dbReference type="GO" id="GO:0016757">
    <property type="term" value="F:glycosyltransferase activity"/>
    <property type="evidence" value="ECO:0007669"/>
    <property type="project" value="UniProtKB-KW"/>
</dbReference>
<dbReference type="PATRIC" id="fig|927665.4.peg.4204"/>
<name>A0A0F5ITH5_9BACT</name>
<dbReference type="InterPro" id="IPR029044">
    <property type="entry name" value="Nucleotide-diphossugar_trans"/>
</dbReference>
<dbReference type="PANTHER" id="PTHR43630">
    <property type="entry name" value="POLY-BETA-1,6-N-ACETYL-D-GLUCOSAMINE SYNTHASE"/>
    <property type="match status" value="1"/>
</dbReference>
<evidence type="ECO:0000313" key="6">
    <source>
        <dbReference type="Proteomes" id="UP000033047"/>
    </source>
</evidence>
<organism evidence="5 6">
    <name type="scientific">Parabacteroides goldsteinii DSM 19448 = WAL 12034</name>
    <dbReference type="NCBI Taxonomy" id="927665"/>
    <lineage>
        <taxon>Bacteria</taxon>
        <taxon>Pseudomonadati</taxon>
        <taxon>Bacteroidota</taxon>
        <taxon>Bacteroidia</taxon>
        <taxon>Bacteroidales</taxon>
        <taxon>Tannerellaceae</taxon>
        <taxon>Parabacteroides</taxon>
    </lineage>
</organism>
<proteinExistence type="inferred from homology"/>
<keyword evidence="3" id="KW-0808">Transferase</keyword>
<keyword evidence="4" id="KW-0472">Membrane</keyword>
<dbReference type="EMBL" id="AQHV01000021">
    <property type="protein sequence ID" value="KKB48861.1"/>
    <property type="molecule type" value="Genomic_DNA"/>
</dbReference>
<keyword evidence="4" id="KW-1133">Transmembrane helix</keyword>
<accession>A0A0F5ITH5</accession>
<reference evidence="5 6" key="1">
    <citation type="submission" date="2013-04" db="EMBL/GenBank/DDBJ databases">
        <title>The Genome Sequence of Parabacteroides goldsteinii DSM 19448.</title>
        <authorList>
            <consortium name="The Broad Institute Genomics Platform"/>
            <person name="Earl A."/>
            <person name="Ward D."/>
            <person name="Feldgarden M."/>
            <person name="Gevers D."/>
            <person name="Martens E."/>
            <person name="Sakamoto M."/>
            <person name="Benno Y."/>
            <person name="Song Y."/>
            <person name="Liu C."/>
            <person name="Lee J."/>
            <person name="Bolanos M."/>
            <person name="Vaisanen M.L."/>
            <person name="Finegold S.M."/>
            <person name="Walker B."/>
            <person name="Young S."/>
            <person name="Zeng Q."/>
            <person name="Gargeya S."/>
            <person name="Fitzgerald M."/>
            <person name="Haas B."/>
            <person name="Abouelleil A."/>
            <person name="Allen A.W."/>
            <person name="Alvarado L."/>
            <person name="Arachchi H.M."/>
            <person name="Berlin A.M."/>
            <person name="Chapman S.B."/>
            <person name="Gainer-Dewar J."/>
            <person name="Goldberg J."/>
            <person name="Griggs A."/>
            <person name="Gujja S."/>
            <person name="Hansen M."/>
            <person name="Howarth C."/>
            <person name="Imamovic A."/>
            <person name="Ireland A."/>
            <person name="Larimer J."/>
            <person name="McCowan C."/>
            <person name="Murphy C."/>
            <person name="Pearson M."/>
            <person name="Poon T.W."/>
            <person name="Priest M."/>
            <person name="Roberts A."/>
            <person name="Saif S."/>
            <person name="Shea T."/>
            <person name="Sisk P."/>
            <person name="Sykes S."/>
            <person name="Wortman J."/>
            <person name="Nusbaum C."/>
            <person name="Birren B."/>
        </authorList>
    </citation>
    <scope>NUCLEOTIDE SEQUENCE [LARGE SCALE GENOMIC DNA]</scope>
    <source>
        <strain evidence="5 6">DSM 19448</strain>
    </source>
</reference>
<dbReference type="SUPFAM" id="SSF53448">
    <property type="entry name" value="Nucleotide-diphospho-sugar transferases"/>
    <property type="match status" value="1"/>
</dbReference>
<comment type="caution">
    <text evidence="5">The sequence shown here is derived from an EMBL/GenBank/DDBJ whole genome shotgun (WGS) entry which is preliminary data.</text>
</comment>
<evidence type="ECO:0000256" key="1">
    <source>
        <dbReference type="ARBA" id="ARBA00006739"/>
    </source>
</evidence>
<dbReference type="Pfam" id="PF13641">
    <property type="entry name" value="Glyco_tranf_2_3"/>
    <property type="match status" value="1"/>
</dbReference>
<dbReference type="STRING" id="927665.HMPREF1535_04090"/>
<feature type="transmembrane region" description="Helical" evidence="4">
    <location>
        <begin position="371"/>
        <end position="389"/>
    </location>
</feature>
<protein>
    <recommendedName>
        <fullName evidence="7">Glycosyltransferase 2-like domain-containing protein</fullName>
    </recommendedName>
</protein>
<sequence>MIELLFSLKNNWIDKQEYLFLLIDAVLFLLFLIAVLYLFIFAAYSKKKAVYSYPKANKKHRYAILFPAYMEDDVIIDSVQSFFKQDYPRELYDVIVISDQMREDTIARLEGITAMVTPISDPMSTKIYALHKAIEYIEDNKLSYDMVVVLDADNVVNPHFLDKINDAFYSGCLAIQTHRVAKNRDTNTAVLDAVSEEINNSIFRKGHTRLGFSSGLSGSGMAFEYDLFKKIIQGIDEIGEDKHMERKLLLQNIYIEYLEDVYTYDEKVRGKKEFYNQRRRWLATQFSNLFSGISQLPGAMLSGKWDYCDKLFQWMMPPRILLLGFVILIACFFTVINIFLSIKWWGLLLFIGITFSLAVPDYLVDKQFKKAIISLPILFFLMFLNLFRLRGGSKKFIHTKHSVKYENSH</sequence>
<evidence type="ECO:0008006" key="7">
    <source>
        <dbReference type="Google" id="ProtNLM"/>
    </source>
</evidence>
<evidence type="ECO:0000256" key="3">
    <source>
        <dbReference type="ARBA" id="ARBA00022679"/>
    </source>
</evidence>
<feature type="transmembrane region" description="Helical" evidence="4">
    <location>
        <begin position="320"/>
        <end position="339"/>
    </location>
</feature>
<dbReference type="Proteomes" id="UP000033047">
    <property type="component" value="Unassembled WGS sequence"/>
</dbReference>
<dbReference type="AlphaFoldDB" id="A0A0F5ITH5"/>
<evidence type="ECO:0000256" key="2">
    <source>
        <dbReference type="ARBA" id="ARBA00022676"/>
    </source>
</evidence>
<keyword evidence="4" id="KW-0812">Transmembrane</keyword>
<comment type="similarity">
    <text evidence="1">Belongs to the glycosyltransferase 2 family.</text>
</comment>